<feature type="compositionally biased region" description="Polar residues" evidence="1">
    <location>
        <begin position="90"/>
        <end position="114"/>
    </location>
</feature>
<dbReference type="RefSeq" id="XP_025364986.1">
    <property type="nucleotide sequence ID" value="XM_025505039.1"/>
</dbReference>
<dbReference type="PANTHER" id="PTHR14689:SF0">
    <property type="entry name" value="COILED-COIL DOMAIN-CONTAINING PROTEIN 82"/>
    <property type="match status" value="1"/>
</dbReference>
<organism evidence="3 4">
    <name type="scientific">Jaminaea rosea</name>
    <dbReference type="NCBI Taxonomy" id="1569628"/>
    <lineage>
        <taxon>Eukaryota</taxon>
        <taxon>Fungi</taxon>
        <taxon>Dikarya</taxon>
        <taxon>Basidiomycota</taxon>
        <taxon>Ustilaginomycotina</taxon>
        <taxon>Exobasidiomycetes</taxon>
        <taxon>Microstromatales</taxon>
        <taxon>Microstromatales incertae sedis</taxon>
        <taxon>Jaminaea</taxon>
    </lineage>
</organism>
<feature type="compositionally biased region" description="Low complexity" evidence="1">
    <location>
        <begin position="318"/>
        <end position="341"/>
    </location>
</feature>
<evidence type="ECO:0000256" key="1">
    <source>
        <dbReference type="SAM" id="MobiDB-lite"/>
    </source>
</evidence>
<feature type="domain" description="DUF4211" evidence="2">
    <location>
        <begin position="419"/>
        <end position="518"/>
    </location>
</feature>
<dbReference type="AlphaFoldDB" id="A0A316UZF6"/>
<evidence type="ECO:0000313" key="3">
    <source>
        <dbReference type="EMBL" id="PWN30374.1"/>
    </source>
</evidence>
<dbReference type="EMBL" id="KZ819662">
    <property type="protein sequence ID" value="PWN30374.1"/>
    <property type="molecule type" value="Genomic_DNA"/>
</dbReference>
<feature type="region of interest" description="Disordered" evidence="1">
    <location>
        <begin position="526"/>
        <end position="569"/>
    </location>
</feature>
<sequence length="659" mass="73143">MDLHQLTAWLKAPRYEDHEGKYTFAIVVPPLTPELRNARYGVWTNAKGALSATPPEDGEEEDELASRAQSPIVIDDSPARLPRQEPEAQRSPSLGNGQRQLAVSDIVSVSSPQAQRRKQRNQSSLFRASDDDYESSSDTELQPSMSEATPGRQASGHTSAELTNTALTHADRNEASSSTQPLPSSGPRLTAQERARAAADVIRKQRLEAEAAAEAEEVARREEQRERKRKRKREKEEKLAAAAARARRKLGNGSDADDSKDDVANLRSNLNADAFVRATAPKGRRDFRSQLQKLSKARKGKNKQRNIRDSDDDDDEGGSSSDSSSSSSSGTSSSSAFVVSDDSIEDQRARNDIRAVESQRAGQLHRPSARRPSPSSRSLGITNSRNGGGGGEGPSASALSRNDALLLHGRLDLDEAASEFYHWVVIMLLSLPVSQEDEALMNRARSRLQSHVDDSLRLLSTQAQRRQFGWYLRHYPLFKREAMSRHEGKKGCAACHRKGQACEYRIILSGKPYKQDTLEWLDYGEDAEDSSDMSSNDENRAEHQHPADSTRTYSRRLPPPTASAEAKKSYTSHGRVHVFQCGSSCAERAEAMHGMIHWQYAQLNKVHGSRDFKVLKEKQARGGEITAEDVGRVARSRKDYLKGHLNWFRSVATRLAKAR</sequence>
<feature type="compositionally biased region" description="Basic and acidic residues" evidence="1">
    <location>
        <begin position="345"/>
        <end position="357"/>
    </location>
</feature>
<proteinExistence type="predicted"/>
<feature type="compositionally biased region" description="Basic residues" evidence="1">
    <location>
        <begin position="295"/>
        <end position="305"/>
    </location>
</feature>
<gene>
    <name evidence="3" type="ORF">BDZ90DRAFT_229394</name>
</gene>
<reference evidence="3 4" key="1">
    <citation type="journal article" date="2018" name="Mol. Biol. Evol.">
        <title>Broad Genomic Sampling Reveals a Smut Pathogenic Ancestry of the Fungal Clade Ustilaginomycotina.</title>
        <authorList>
            <person name="Kijpornyongpan T."/>
            <person name="Mondo S.J."/>
            <person name="Barry K."/>
            <person name="Sandor L."/>
            <person name="Lee J."/>
            <person name="Lipzen A."/>
            <person name="Pangilinan J."/>
            <person name="LaButti K."/>
            <person name="Hainaut M."/>
            <person name="Henrissat B."/>
            <person name="Grigoriev I.V."/>
            <person name="Spatafora J.W."/>
            <person name="Aime M.C."/>
        </authorList>
    </citation>
    <scope>NUCLEOTIDE SEQUENCE [LARGE SCALE GENOMIC DNA]</scope>
    <source>
        <strain evidence="3 4">MCA 5214</strain>
    </source>
</reference>
<dbReference type="Proteomes" id="UP000245884">
    <property type="component" value="Unassembled WGS sequence"/>
</dbReference>
<evidence type="ECO:0000313" key="4">
    <source>
        <dbReference type="Proteomes" id="UP000245884"/>
    </source>
</evidence>
<dbReference type="Pfam" id="PF13926">
    <property type="entry name" value="DUF4211"/>
    <property type="match status" value="1"/>
</dbReference>
<accession>A0A316UZF6</accession>
<dbReference type="InterPro" id="IPR025451">
    <property type="entry name" value="DUF4211"/>
</dbReference>
<feature type="compositionally biased region" description="Polar residues" evidence="1">
    <location>
        <begin position="155"/>
        <end position="167"/>
    </location>
</feature>
<feature type="region of interest" description="Disordered" evidence="1">
    <location>
        <begin position="49"/>
        <end position="197"/>
    </location>
</feature>
<dbReference type="GO" id="GO:0005634">
    <property type="term" value="C:nucleus"/>
    <property type="evidence" value="ECO:0007669"/>
    <property type="project" value="TreeGrafter"/>
</dbReference>
<evidence type="ECO:0000259" key="2">
    <source>
        <dbReference type="Pfam" id="PF13926"/>
    </source>
</evidence>
<feature type="region of interest" description="Disordered" evidence="1">
    <location>
        <begin position="210"/>
        <end position="398"/>
    </location>
</feature>
<dbReference type="OrthoDB" id="2554458at2759"/>
<feature type="compositionally biased region" description="Basic and acidic residues" evidence="1">
    <location>
        <begin position="537"/>
        <end position="548"/>
    </location>
</feature>
<protein>
    <recommendedName>
        <fullName evidence="2">DUF4211 domain-containing protein</fullName>
    </recommendedName>
</protein>
<dbReference type="PANTHER" id="PTHR14689">
    <property type="entry name" value="PHORBOL-ESTER_DAG-TYPE DOMAIN-CONTAINING PROTEIN"/>
    <property type="match status" value="1"/>
</dbReference>
<keyword evidence="4" id="KW-1185">Reference proteome</keyword>
<name>A0A316UZF6_9BASI</name>
<feature type="compositionally biased region" description="Basic and acidic residues" evidence="1">
    <location>
        <begin position="217"/>
        <end position="226"/>
    </location>
</feature>
<dbReference type="GeneID" id="37026862"/>